<keyword evidence="12" id="KW-1185">Reference proteome</keyword>
<reference evidence="12" key="1">
    <citation type="journal article" date="2019" name="Int. J. Syst. Evol. Microbiol.">
        <title>The Global Catalogue of Microorganisms (GCM) 10K type strain sequencing project: providing services to taxonomists for standard genome sequencing and annotation.</title>
        <authorList>
            <consortium name="The Broad Institute Genomics Platform"/>
            <consortium name="The Broad Institute Genome Sequencing Center for Infectious Disease"/>
            <person name="Wu L."/>
            <person name="Ma J."/>
        </authorList>
    </citation>
    <scope>NUCLEOTIDE SEQUENCE [LARGE SCALE GENOMIC DNA]</scope>
    <source>
        <strain evidence="12">NBRC 103166</strain>
    </source>
</reference>
<feature type="transmembrane region" description="Helical" evidence="8">
    <location>
        <begin position="316"/>
        <end position="342"/>
    </location>
</feature>
<dbReference type="PANTHER" id="PTHR30489">
    <property type="entry name" value="LIPOPROTEIN-RELEASING SYSTEM TRANSMEMBRANE PROTEIN LOLE"/>
    <property type="match status" value="1"/>
</dbReference>
<dbReference type="InterPro" id="IPR025857">
    <property type="entry name" value="MacB_PCD"/>
</dbReference>
<gene>
    <name evidence="11" type="primary">lolE</name>
    <name evidence="11" type="ORF">GCM10007916_24130</name>
</gene>
<comment type="subcellular location">
    <subcellularLocation>
        <location evidence="1">Cell membrane</location>
        <topology evidence="1">Multi-pass membrane protein</topology>
    </subcellularLocation>
</comment>
<feature type="transmembrane region" description="Helical" evidence="8">
    <location>
        <begin position="270"/>
        <end position="295"/>
    </location>
</feature>
<dbReference type="InterPro" id="IPR011925">
    <property type="entry name" value="LolCE_TM"/>
</dbReference>
<evidence type="ECO:0000259" key="9">
    <source>
        <dbReference type="Pfam" id="PF02687"/>
    </source>
</evidence>
<dbReference type="EMBL" id="BSPQ01000013">
    <property type="protein sequence ID" value="GLS91344.1"/>
    <property type="molecule type" value="Genomic_DNA"/>
</dbReference>
<dbReference type="Proteomes" id="UP001157353">
    <property type="component" value="Unassembled WGS sequence"/>
</dbReference>
<comment type="similarity">
    <text evidence="2">Belongs to the ABC-4 integral membrane protein family. LolC/E subfamily.</text>
</comment>
<sequence>MFRPLSLFVGLRYSRAKHKNKFVSFISIASILGISLGVMVLIVGLSAMNGFEKALRDQLLSVIPHVELEVVNGSFNDLESSLRTVESNPHVLGASPYINLSGLLQKDTKMKALQIRAITPETEDRVTEIGQYIEQGGWELLTAGEQQIILGKNVAKQLGLTVGQSLILLLPQPSRGNKLKPPRVIPLTLAGIFEMGGQVDSTLGFIHIDDAQKMLGLSSANAIAFKVDDILDAQKISREVGYSLPDYMYIKSWITSQGYLYQDIQMVKSLMYVILLLVVAVACFNIVSTLVMAVNEKRGDIAILKTMGASTWSLRFIFIVQGAFNGLVGSVIGAIAGSYIALNLTAIIKTLEAVIGHKILSGDIYFIDFLPSELNVDQVVVVSSLAFLMSVLATLYPAWRASKIQPAQELGYSH</sequence>
<organism evidence="11 12">
    <name type="scientific">Psychromonas marina</name>
    <dbReference type="NCBI Taxonomy" id="88364"/>
    <lineage>
        <taxon>Bacteria</taxon>
        <taxon>Pseudomonadati</taxon>
        <taxon>Pseudomonadota</taxon>
        <taxon>Gammaproteobacteria</taxon>
        <taxon>Alteromonadales</taxon>
        <taxon>Psychromonadaceae</taxon>
        <taxon>Psychromonas</taxon>
    </lineage>
</organism>
<feature type="transmembrane region" description="Helical" evidence="8">
    <location>
        <begin position="379"/>
        <end position="399"/>
    </location>
</feature>
<keyword evidence="6 8" id="KW-1133">Transmembrane helix</keyword>
<evidence type="ECO:0000313" key="12">
    <source>
        <dbReference type="Proteomes" id="UP001157353"/>
    </source>
</evidence>
<dbReference type="InterPro" id="IPR003838">
    <property type="entry name" value="ABC3_permease_C"/>
</dbReference>
<proteinExistence type="inferred from homology"/>
<evidence type="ECO:0000256" key="2">
    <source>
        <dbReference type="ARBA" id="ARBA00005236"/>
    </source>
</evidence>
<feature type="domain" description="MacB-like periplasmic core" evidence="10">
    <location>
        <begin position="27"/>
        <end position="240"/>
    </location>
</feature>
<evidence type="ECO:0000256" key="7">
    <source>
        <dbReference type="ARBA" id="ARBA00023136"/>
    </source>
</evidence>
<evidence type="ECO:0000256" key="1">
    <source>
        <dbReference type="ARBA" id="ARBA00004651"/>
    </source>
</evidence>
<evidence type="ECO:0000256" key="3">
    <source>
        <dbReference type="ARBA" id="ARBA00022448"/>
    </source>
</evidence>
<evidence type="ECO:0000256" key="5">
    <source>
        <dbReference type="ARBA" id="ARBA00022692"/>
    </source>
</evidence>
<dbReference type="InterPro" id="IPR051447">
    <property type="entry name" value="Lipoprotein-release_system"/>
</dbReference>
<dbReference type="NCBIfam" id="NF008357">
    <property type="entry name" value="PRK11146.1"/>
    <property type="match status" value="1"/>
</dbReference>
<keyword evidence="5 8" id="KW-0812">Transmembrane</keyword>
<evidence type="ECO:0000256" key="6">
    <source>
        <dbReference type="ARBA" id="ARBA00022989"/>
    </source>
</evidence>
<dbReference type="Pfam" id="PF12704">
    <property type="entry name" value="MacB_PCD"/>
    <property type="match status" value="1"/>
</dbReference>
<feature type="domain" description="ABC3 transporter permease C-terminal" evidence="9">
    <location>
        <begin position="273"/>
        <end position="406"/>
    </location>
</feature>
<feature type="transmembrane region" description="Helical" evidence="8">
    <location>
        <begin position="22"/>
        <end position="48"/>
    </location>
</feature>
<keyword evidence="7 8" id="KW-0472">Membrane</keyword>
<dbReference type="Pfam" id="PF02687">
    <property type="entry name" value="FtsX"/>
    <property type="match status" value="1"/>
</dbReference>
<evidence type="ECO:0000256" key="8">
    <source>
        <dbReference type="SAM" id="Phobius"/>
    </source>
</evidence>
<protein>
    <submittedName>
        <fullName evidence="11">Transporter</fullName>
    </submittedName>
</protein>
<keyword evidence="4" id="KW-1003">Cell membrane</keyword>
<accession>A0ABQ6E279</accession>
<dbReference type="NCBIfam" id="TIGR02212">
    <property type="entry name" value="lolCE"/>
    <property type="match status" value="1"/>
</dbReference>
<evidence type="ECO:0000313" key="11">
    <source>
        <dbReference type="EMBL" id="GLS91344.1"/>
    </source>
</evidence>
<evidence type="ECO:0000259" key="10">
    <source>
        <dbReference type="Pfam" id="PF12704"/>
    </source>
</evidence>
<comment type="caution">
    <text evidence="11">The sequence shown here is derived from an EMBL/GenBank/DDBJ whole genome shotgun (WGS) entry which is preliminary data.</text>
</comment>
<evidence type="ECO:0000256" key="4">
    <source>
        <dbReference type="ARBA" id="ARBA00022475"/>
    </source>
</evidence>
<keyword evidence="3" id="KW-0813">Transport</keyword>
<dbReference type="RefSeq" id="WP_284204462.1">
    <property type="nucleotide sequence ID" value="NZ_BSPQ01000013.1"/>
</dbReference>
<name>A0ABQ6E279_9GAMM</name>
<dbReference type="PANTHER" id="PTHR30489:SF0">
    <property type="entry name" value="LIPOPROTEIN-RELEASING SYSTEM TRANSMEMBRANE PROTEIN LOLE"/>
    <property type="match status" value="1"/>
</dbReference>